<dbReference type="Proteomes" id="UP000494040">
    <property type="component" value="Unassembled WGS sequence"/>
</dbReference>
<dbReference type="GO" id="GO:0006508">
    <property type="term" value="P:proteolysis"/>
    <property type="evidence" value="ECO:0007669"/>
    <property type="project" value="UniProtKB-KW"/>
</dbReference>
<evidence type="ECO:0000256" key="3">
    <source>
        <dbReference type="ARBA" id="ARBA00022801"/>
    </source>
</evidence>
<proteinExistence type="inferred from homology"/>
<evidence type="ECO:0000259" key="8">
    <source>
        <dbReference type="PROSITE" id="PS50240"/>
    </source>
</evidence>
<reference evidence="9" key="1">
    <citation type="submission" date="2022-01" db="UniProtKB">
        <authorList>
            <consortium name="EnsemblMetazoa"/>
        </authorList>
    </citation>
    <scope>IDENTIFICATION</scope>
</reference>
<dbReference type="SMART" id="SM00020">
    <property type="entry name" value="Tryp_SPc"/>
    <property type="match status" value="1"/>
</dbReference>
<dbReference type="InterPro" id="IPR009003">
    <property type="entry name" value="Peptidase_S1_PA"/>
</dbReference>
<evidence type="ECO:0000256" key="2">
    <source>
        <dbReference type="ARBA" id="ARBA00022670"/>
    </source>
</evidence>
<evidence type="ECO:0000313" key="10">
    <source>
        <dbReference type="Proteomes" id="UP000494040"/>
    </source>
</evidence>
<feature type="domain" description="Peptidase S1" evidence="8">
    <location>
        <begin position="14"/>
        <end position="243"/>
    </location>
</feature>
<keyword evidence="10" id="KW-1185">Reference proteome</keyword>
<dbReference type="PROSITE" id="PS00134">
    <property type="entry name" value="TRYPSIN_HIS"/>
    <property type="match status" value="1"/>
</dbReference>
<dbReference type="InterPro" id="IPR001314">
    <property type="entry name" value="Peptidase_S1A"/>
</dbReference>
<accession>A0A8I6RC49</accession>
<keyword evidence="3 6" id="KW-0378">Hydrolase</keyword>
<keyword evidence="2 6" id="KW-0645">Protease</keyword>
<dbReference type="InterPro" id="IPR043504">
    <property type="entry name" value="Peptidase_S1_PA_chymotrypsin"/>
</dbReference>
<dbReference type="InterPro" id="IPR033116">
    <property type="entry name" value="TRYPSIN_SER"/>
</dbReference>
<evidence type="ECO:0000256" key="5">
    <source>
        <dbReference type="ARBA" id="ARBA00023157"/>
    </source>
</evidence>
<keyword evidence="4 6" id="KW-0720">Serine protease</keyword>
<dbReference type="PANTHER" id="PTHR24276:SF91">
    <property type="entry name" value="AT26814P-RELATED"/>
    <property type="match status" value="1"/>
</dbReference>
<dbReference type="AlphaFoldDB" id="A0A8I6RC49"/>
<evidence type="ECO:0000256" key="1">
    <source>
        <dbReference type="ARBA" id="ARBA00007664"/>
    </source>
</evidence>
<evidence type="ECO:0000256" key="6">
    <source>
        <dbReference type="RuleBase" id="RU363034"/>
    </source>
</evidence>
<keyword evidence="7" id="KW-0472">Membrane</keyword>
<organism evidence="9 10">
    <name type="scientific">Cimex lectularius</name>
    <name type="common">Bed bug</name>
    <name type="synonym">Acanthia lectularia</name>
    <dbReference type="NCBI Taxonomy" id="79782"/>
    <lineage>
        <taxon>Eukaryota</taxon>
        <taxon>Metazoa</taxon>
        <taxon>Ecdysozoa</taxon>
        <taxon>Arthropoda</taxon>
        <taxon>Hexapoda</taxon>
        <taxon>Insecta</taxon>
        <taxon>Pterygota</taxon>
        <taxon>Neoptera</taxon>
        <taxon>Paraneoptera</taxon>
        <taxon>Hemiptera</taxon>
        <taxon>Heteroptera</taxon>
        <taxon>Panheteroptera</taxon>
        <taxon>Cimicomorpha</taxon>
        <taxon>Cimicidae</taxon>
        <taxon>Cimex</taxon>
    </lineage>
</organism>
<dbReference type="SUPFAM" id="SSF50494">
    <property type="entry name" value="Trypsin-like serine proteases"/>
    <property type="match status" value="1"/>
</dbReference>
<sequence length="277" mass="30529">MFVIICNKLDKANMYEGTVVTNASHFPYALLLISHVGNMTYKECTAVAIEINLAVTAAHCFLESDKNAVSFSTDKVLLSSFLREGDFRDHEVTGVYFHPLHMLLENDIALIKTNGTLSLTLPLLPRMPFLGTDTCTIIGFGPTKKEEKTGLRAPSVLGVAPLPQNYCKSLQNYKTSLICVPLGDGLGPCHGDSGGPLICSGTVVGVLSRGLVWGEVGCGKPLYSILFFEDLFYHRTWIEGYADRRKPSSLSHKIFDEQTFILYILIVVYCIIKIVIT</sequence>
<dbReference type="Gene3D" id="2.40.10.10">
    <property type="entry name" value="Trypsin-like serine proteases"/>
    <property type="match status" value="2"/>
</dbReference>
<keyword evidence="7" id="KW-1133">Transmembrane helix</keyword>
<keyword evidence="7" id="KW-0812">Transmembrane</keyword>
<name>A0A8I6RC49_CIMLE</name>
<dbReference type="PANTHER" id="PTHR24276">
    <property type="entry name" value="POLYSERASE-RELATED"/>
    <property type="match status" value="1"/>
</dbReference>
<dbReference type="KEGG" id="clec:106661950"/>
<keyword evidence="5" id="KW-1015">Disulfide bond</keyword>
<comment type="similarity">
    <text evidence="1">Belongs to the peptidase S1 family.</text>
</comment>
<evidence type="ECO:0000256" key="4">
    <source>
        <dbReference type="ARBA" id="ARBA00022825"/>
    </source>
</evidence>
<dbReference type="EnsemblMetazoa" id="XM_014385725.2">
    <property type="protein sequence ID" value="XP_014241211.1"/>
    <property type="gene ID" value="LOC106661950"/>
</dbReference>
<dbReference type="InterPro" id="IPR001254">
    <property type="entry name" value="Trypsin_dom"/>
</dbReference>
<dbReference type="InterPro" id="IPR018114">
    <property type="entry name" value="TRYPSIN_HIS"/>
</dbReference>
<dbReference type="OrthoDB" id="6587056at2759"/>
<dbReference type="PROSITE" id="PS00135">
    <property type="entry name" value="TRYPSIN_SER"/>
    <property type="match status" value="1"/>
</dbReference>
<dbReference type="PROSITE" id="PS50240">
    <property type="entry name" value="TRYPSIN_DOM"/>
    <property type="match status" value="1"/>
</dbReference>
<protein>
    <recommendedName>
        <fullName evidence="8">Peptidase S1 domain-containing protein</fullName>
    </recommendedName>
</protein>
<dbReference type="PRINTS" id="PR00722">
    <property type="entry name" value="CHYMOTRYPSIN"/>
</dbReference>
<dbReference type="GO" id="GO:0004252">
    <property type="term" value="F:serine-type endopeptidase activity"/>
    <property type="evidence" value="ECO:0007669"/>
    <property type="project" value="InterPro"/>
</dbReference>
<dbReference type="Pfam" id="PF00089">
    <property type="entry name" value="Trypsin"/>
    <property type="match status" value="1"/>
</dbReference>
<feature type="transmembrane region" description="Helical" evidence="7">
    <location>
        <begin position="260"/>
        <end position="276"/>
    </location>
</feature>
<evidence type="ECO:0000313" key="9">
    <source>
        <dbReference type="EnsemblMetazoa" id="XP_014241211.1"/>
    </source>
</evidence>
<dbReference type="InterPro" id="IPR050430">
    <property type="entry name" value="Peptidase_S1"/>
</dbReference>
<evidence type="ECO:0000256" key="7">
    <source>
        <dbReference type="SAM" id="Phobius"/>
    </source>
</evidence>
<gene>
    <name evidence="9" type="primary">106661950</name>
</gene>